<dbReference type="PRINTS" id="PR00619">
    <property type="entry name" value="GATAZNFINGER"/>
</dbReference>
<dbReference type="SMART" id="SM00401">
    <property type="entry name" value="ZnF_GATA"/>
    <property type="match status" value="1"/>
</dbReference>
<accession>A0A8B9NFG1</accession>
<keyword evidence="2" id="KW-0862">Zinc</keyword>
<protein>
    <recommendedName>
        <fullName evidence="4">GATA-type domain-containing protein</fullName>
    </recommendedName>
</protein>
<dbReference type="GO" id="GO:0048599">
    <property type="term" value="P:oocyte development"/>
    <property type="evidence" value="ECO:0007669"/>
    <property type="project" value="TreeGrafter"/>
</dbReference>
<dbReference type="PROSITE" id="PS50114">
    <property type="entry name" value="GATA_ZN_FINGER_2"/>
    <property type="match status" value="1"/>
</dbReference>
<dbReference type="Ensembl" id="ENSANIT00000021884.1">
    <property type="protein sequence ID" value="ENSANIP00000021184.1"/>
    <property type="gene ID" value="ENSANIG00000014400.1"/>
</dbReference>
<dbReference type="Proteomes" id="UP000694541">
    <property type="component" value="Unplaced"/>
</dbReference>
<dbReference type="PANTHER" id="PTHR47341">
    <property type="entry name" value="GATA-TYPE ZINC FINGER PROTEIN 1"/>
    <property type="match status" value="1"/>
</dbReference>
<dbReference type="InterPro" id="IPR053116">
    <property type="entry name" value="GATA-type_Znf_Regulator"/>
</dbReference>
<dbReference type="InterPro" id="IPR000679">
    <property type="entry name" value="Znf_GATA"/>
</dbReference>
<organism evidence="5 6">
    <name type="scientific">Accipiter nisus</name>
    <name type="common">Eurasian sparrowhawk</name>
    <dbReference type="NCBI Taxonomy" id="211598"/>
    <lineage>
        <taxon>Eukaryota</taxon>
        <taxon>Metazoa</taxon>
        <taxon>Chordata</taxon>
        <taxon>Craniata</taxon>
        <taxon>Vertebrata</taxon>
        <taxon>Euteleostomi</taxon>
        <taxon>Archelosauria</taxon>
        <taxon>Archosauria</taxon>
        <taxon>Dinosauria</taxon>
        <taxon>Saurischia</taxon>
        <taxon>Theropoda</taxon>
        <taxon>Coelurosauria</taxon>
        <taxon>Aves</taxon>
        <taxon>Neognathae</taxon>
        <taxon>Neoaves</taxon>
        <taxon>Telluraves</taxon>
        <taxon>Accipitrimorphae</taxon>
        <taxon>Accipitriformes</taxon>
        <taxon>Accipitridae</taxon>
        <taxon>Accipitrinae</taxon>
        <taxon>Accipiter</taxon>
    </lineage>
</organism>
<name>A0A8B9NFG1_9AVES</name>
<dbReference type="AlphaFoldDB" id="A0A8B9NFG1"/>
<keyword evidence="2" id="KW-0479">Metal-binding</keyword>
<dbReference type="CDD" id="cd00202">
    <property type="entry name" value="ZnF_GATA"/>
    <property type="match status" value="1"/>
</dbReference>
<feature type="region of interest" description="Disordered" evidence="3">
    <location>
        <begin position="1"/>
        <end position="22"/>
    </location>
</feature>
<evidence type="ECO:0000256" key="2">
    <source>
        <dbReference type="PROSITE-ProRule" id="PRU00094"/>
    </source>
</evidence>
<reference evidence="5" key="1">
    <citation type="submission" date="2025-08" db="UniProtKB">
        <authorList>
            <consortium name="Ensembl"/>
        </authorList>
    </citation>
    <scope>IDENTIFICATION</scope>
</reference>
<sequence length="146" mass="15977">TGGGRRRKQAAPRRGAEPRDPSFRGVTLRMRLGLPDGDAEGCRLLITARGSRYWGPASLSVCPDAPLGTPRLLAAPKRCASCKTRRTPLWRAAENGTPLCNACGIRYKKYRVRCRRCWNIPGKSGTPRPQCPHCGEQCHPAGGGRR</sequence>
<dbReference type="GO" id="GO:0007283">
    <property type="term" value="P:spermatogenesis"/>
    <property type="evidence" value="ECO:0007669"/>
    <property type="project" value="TreeGrafter"/>
</dbReference>
<keyword evidence="1" id="KW-0539">Nucleus</keyword>
<dbReference type="GO" id="GO:0005634">
    <property type="term" value="C:nucleus"/>
    <property type="evidence" value="ECO:0007669"/>
    <property type="project" value="TreeGrafter"/>
</dbReference>
<feature type="compositionally biased region" description="Basic residues" evidence="3">
    <location>
        <begin position="1"/>
        <end position="11"/>
    </location>
</feature>
<keyword evidence="2" id="KW-0863">Zinc-finger</keyword>
<dbReference type="GO" id="GO:0006357">
    <property type="term" value="P:regulation of transcription by RNA polymerase II"/>
    <property type="evidence" value="ECO:0007669"/>
    <property type="project" value="TreeGrafter"/>
</dbReference>
<dbReference type="InterPro" id="IPR013088">
    <property type="entry name" value="Znf_NHR/GATA"/>
</dbReference>
<evidence type="ECO:0000313" key="5">
    <source>
        <dbReference type="Ensembl" id="ENSANIP00000021184.1"/>
    </source>
</evidence>
<evidence type="ECO:0000256" key="1">
    <source>
        <dbReference type="ARBA" id="ARBA00023242"/>
    </source>
</evidence>
<dbReference type="Pfam" id="PF00320">
    <property type="entry name" value="GATA"/>
    <property type="match status" value="1"/>
</dbReference>
<dbReference type="SUPFAM" id="SSF57716">
    <property type="entry name" value="Glucocorticoid receptor-like (DNA-binding domain)"/>
    <property type="match status" value="1"/>
</dbReference>
<dbReference type="Gene3D" id="3.30.50.10">
    <property type="entry name" value="Erythroid Transcription Factor GATA-1, subunit A"/>
    <property type="match status" value="1"/>
</dbReference>
<evidence type="ECO:0000256" key="3">
    <source>
        <dbReference type="SAM" id="MobiDB-lite"/>
    </source>
</evidence>
<reference evidence="5" key="2">
    <citation type="submission" date="2025-09" db="UniProtKB">
        <authorList>
            <consortium name="Ensembl"/>
        </authorList>
    </citation>
    <scope>IDENTIFICATION</scope>
</reference>
<dbReference type="GO" id="GO:0043565">
    <property type="term" value="F:sequence-specific DNA binding"/>
    <property type="evidence" value="ECO:0007669"/>
    <property type="project" value="InterPro"/>
</dbReference>
<dbReference type="GO" id="GO:0008270">
    <property type="term" value="F:zinc ion binding"/>
    <property type="evidence" value="ECO:0007669"/>
    <property type="project" value="UniProtKB-KW"/>
</dbReference>
<evidence type="ECO:0000259" key="4">
    <source>
        <dbReference type="PROSITE" id="PS50114"/>
    </source>
</evidence>
<proteinExistence type="predicted"/>
<feature type="domain" description="GATA-type" evidence="4">
    <location>
        <begin position="73"/>
        <end position="108"/>
    </location>
</feature>
<dbReference type="PROSITE" id="PS00344">
    <property type="entry name" value="GATA_ZN_FINGER_1"/>
    <property type="match status" value="1"/>
</dbReference>
<keyword evidence="6" id="KW-1185">Reference proteome</keyword>
<evidence type="ECO:0000313" key="6">
    <source>
        <dbReference type="Proteomes" id="UP000694541"/>
    </source>
</evidence>
<dbReference type="PANTHER" id="PTHR47341:SF1">
    <property type="entry name" value="GATA-TYPE ZINC FINGER PROTEIN 1"/>
    <property type="match status" value="1"/>
</dbReference>